<evidence type="ECO:0000313" key="2">
    <source>
        <dbReference type="EMBL" id="PRY47834.1"/>
    </source>
</evidence>
<dbReference type="SUPFAM" id="SSF51621">
    <property type="entry name" value="Phosphoenolpyruvate/pyruvate domain"/>
    <property type="match status" value="1"/>
</dbReference>
<organism evidence="2 3">
    <name type="scientific">Geodermatophilus tzadiensis</name>
    <dbReference type="NCBI Taxonomy" id="1137988"/>
    <lineage>
        <taxon>Bacteria</taxon>
        <taxon>Bacillati</taxon>
        <taxon>Actinomycetota</taxon>
        <taxon>Actinomycetes</taxon>
        <taxon>Geodermatophilales</taxon>
        <taxon>Geodermatophilaceae</taxon>
        <taxon>Geodermatophilus</taxon>
    </lineage>
</organism>
<proteinExistence type="predicted"/>
<reference evidence="2 3" key="1">
    <citation type="submission" date="2018-03" db="EMBL/GenBank/DDBJ databases">
        <title>Genomic Encyclopedia of Archaeal and Bacterial Type Strains, Phase II (KMG-II): from individual species to whole genera.</title>
        <authorList>
            <person name="Goeker M."/>
        </authorList>
    </citation>
    <scope>NUCLEOTIDE SEQUENCE [LARGE SCALE GENOMIC DNA]</scope>
    <source>
        <strain evidence="2 3">DSM 45416</strain>
    </source>
</reference>
<feature type="region of interest" description="Disordered" evidence="1">
    <location>
        <begin position="1"/>
        <end position="23"/>
    </location>
</feature>
<evidence type="ECO:0000313" key="3">
    <source>
        <dbReference type="Proteomes" id="UP000239210"/>
    </source>
</evidence>
<protein>
    <submittedName>
        <fullName evidence="2">HpcH/HpaI aldolase/citrate lyase family protein</fullName>
    </submittedName>
</protein>
<dbReference type="AlphaFoldDB" id="A0A2T0TQ29"/>
<dbReference type="GO" id="GO:0016829">
    <property type="term" value="F:lyase activity"/>
    <property type="evidence" value="ECO:0007669"/>
    <property type="project" value="UniProtKB-KW"/>
</dbReference>
<accession>A0A2T0TQ29</accession>
<dbReference type="Gene3D" id="3.20.20.60">
    <property type="entry name" value="Phosphoenolpyruvate-binding domains"/>
    <property type="match status" value="1"/>
</dbReference>
<dbReference type="InterPro" id="IPR040442">
    <property type="entry name" value="Pyrv_kinase-like_dom_sf"/>
</dbReference>
<comment type="caution">
    <text evidence="2">The sequence shown here is derived from an EMBL/GenBank/DDBJ whole genome shotgun (WGS) entry which is preliminary data.</text>
</comment>
<gene>
    <name evidence="2" type="ORF">LY71_11113</name>
</gene>
<dbReference type="InterPro" id="IPR015813">
    <property type="entry name" value="Pyrv/PenolPyrv_kinase-like_dom"/>
</dbReference>
<name>A0A2T0TQ29_9ACTN</name>
<dbReference type="EMBL" id="PVTG01000011">
    <property type="protein sequence ID" value="PRY47834.1"/>
    <property type="molecule type" value="Genomic_DNA"/>
</dbReference>
<dbReference type="Proteomes" id="UP000239210">
    <property type="component" value="Unassembled WGS sequence"/>
</dbReference>
<keyword evidence="2" id="KW-0456">Lyase</keyword>
<keyword evidence="3" id="KW-1185">Reference proteome</keyword>
<evidence type="ECO:0000256" key="1">
    <source>
        <dbReference type="SAM" id="MobiDB-lite"/>
    </source>
</evidence>
<sequence length="295" mass="31269">MGEDAGSGDPRPRRPDLGAGRELGVPKLTPVDLLLFTVDPGFGRDVVAAGAAGIVVDWERRGKARRQAGEGTQINADTADDLTRMRAATDGRLVCRVNGFGPWTAGEVDDAIARGADELLLPMVRTPEEVDRTLDLVAGRCGLGILVETQDAVDRAPALARRPLSRVYVGLNDLRIDRRSRELFRPLVDGTVDAVRAHVAQPFGVGGLTLPGGGFPVPGDLLAAELVRLGTDFTFLRRSFTADMAGRDPFREVPRLLAALADLASADPLTVVERRADFVAAVESAGSPVPVALPA</sequence>